<evidence type="ECO:0000256" key="2">
    <source>
        <dbReference type="SAM" id="SignalP"/>
    </source>
</evidence>
<evidence type="ECO:0000313" key="4">
    <source>
        <dbReference type="EMBL" id="MFB9056116.1"/>
    </source>
</evidence>
<reference evidence="4 5" key="1">
    <citation type="submission" date="2024-09" db="EMBL/GenBank/DDBJ databases">
        <authorList>
            <person name="Sun Q."/>
            <person name="Mori K."/>
        </authorList>
    </citation>
    <scope>NUCLEOTIDE SEQUENCE [LARGE SCALE GENOMIC DNA]</scope>
    <source>
        <strain evidence="4 5">CECT 8622</strain>
    </source>
</reference>
<name>A0ABV5F9J9_9FLAO</name>
<dbReference type="Pfam" id="PF13306">
    <property type="entry name" value="LRR_5"/>
    <property type="match status" value="2"/>
</dbReference>
<feature type="chain" id="PRO_5046476176" evidence="2">
    <location>
        <begin position="20"/>
        <end position="332"/>
    </location>
</feature>
<dbReference type="InterPro" id="IPR053139">
    <property type="entry name" value="Surface_bspA-like"/>
</dbReference>
<sequence length="332" mass="35353">MKKTLLLFMTLLTVTLTNAQLAFDETFEQGIFKYKVTTLADPVGSPNTVNLTGTVDGATIPEALVIPASVTEGGIEYAITIIGEKAFFQNTTITSLVVEGATRLAGQAFAKCTALKTVDLPLAFALGFYPDAGLTFWQCTALESINMPAMESISTGIFNGCSALTSITFPSTVTEISSVNANIFKSCTSLTEVIVEYPTLIALEKGVHANVSIFNDVTANATLTVPFGTKSTYDAADVWKDFSSIIEAAEVLGLDSSEKTALGAYPNPVVDYLHFSSNDVYSVEIYNILGAKVGAQRVLSGVDMSNLNKGVYIVKAKNNEGLDISSIKVIKQ</sequence>
<dbReference type="Gene3D" id="3.80.10.10">
    <property type="entry name" value="Ribonuclease Inhibitor"/>
    <property type="match status" value="1"/>
</dbReference>
<dbReference type="InterPro" id="IPR032675">
    <property type="entry name" value="LRR_dom_sf"/>
</dbReference>
<dbReference type="Pfam" id="PF18962">
    <property type="entry name" value="Por_Secre_tail"/>
    <property type="match status" value="1"/>
</dbReference>
<dbReference type="InterPro" id="IPR026906">
    <property type="entry name" value="LRR_5"/>
</dbReference>
<dbReference type="Proteomes" id="UP001589585">
    <property type="component" value="Unassembled WGS sequence"/>
</dbReference>
<dbReference type="SUPFAM" id="SSF52058">
    <property type="entry name" value="L domain-like"/>
    <property type="match status" value="1"/>
</dbReference>
<feature type="domain" description="Secretion system C-terminal sorting" evidence="3">
    <location>
        <begin position="265"/>
        <end position="321"/>
    </location>
</feature>
<dbReference type="EMBL" id="JBHMFC010000014">
    <property type="protein sequence ID" value="MFB9056116.1"/>
    <property type="molecule type" value="Genomic_DNA"/>
</dbReference>
<dbReference type="NCBIfam" id="TIGR04183">
    <property type="entry name" value="Por_Secre_tail"/>
    <property type="match status" value="1"/>
</dbReference>
<comment type="caution">
    <text evidence="4">The sequence shown here is derived from an EMBL/GenBank/DDBJ whole genome shotgun (WGS) entry which is preliminary data.</text>
</comment>
<evidence type="ECO:0000313" key="5">
    <source>
        <dbReference type="Proteomes" id="UP001589585"/>
    </source>
</evidence>
<dbReference type="Gene3D" id="3.40.50.12480">
    <property type="match status" value="1"/>
</dbReference>
<dbReference type="PANTHER" id="PTHR45661">
    <property type="entry name" value="SURFACE ANTIGEN"/>
    <property type="match status" value="1"/>
</dbReference>
<evidence type="ECO:0000256" key="1">
    <source>
        <dbReference type="ARBA" id="ARBA00022729"/>
    </source>
</evidence>
<dbReference type="PANTHER" id="PTHR45661:SF3">
    <property type="entry name" value="IG-LIKE DOMAIN-CONTAINING PROTEIN"/>
    <property type="match status" value="1"/>
</dbReference>
<dbReference type="InterPro" id="IPR026444">
    <property type="entry name" value="Secre_tail"/>
</dbReference>
<keyword evidence="1 2" id="KW-0732">Signal</keyword>
<gene>
    <name evidence="4" type="ORF">ACFFU9_05105</name>
</gene>
<feature type="signal peptide" evidence="2">
    <location>
        <begin position="1"/>
        <end position="19"/>
    </location>
</feature>
<proteinExistence type="predicted"/>
<evidence type="ECO:0000259" key="3">
    <source>
        <dbReference type="Pfam" id="PF18962"/>
    </source>
</evidence>
<dbReference type="RefSeq" id="WP_379860311.1">
    <property type="nucleotide sequence ID" value="NZ_JBHMFC010000014.1"/>
</dbReference>
<accession>A0ABV5F9J9</accession>
<keyword evidence="5" id="KW-1185">Reference proteome</keyword>
<protein>
    <submittedName>
        <fullName evidence="4">Leucine-rich repeat domain-containing protein</fullName>
    </submittedName>
</protein>
<organism evidence="4 5">
    <name type="scientific">Mariniflexile ostreae</name>
    <dbReference type="NCBI Taxonomy" id="1520892"/>
    <lineage>
        <taxon>Bacteria</taxon>
        <taxon>Pseudomonadati</taxon>
        <taxon>Bacteroidota</taxon>
        <taxon>Flavobacteriia</taxon>
        <taxon>Flavobacteriales</taxon>
        <taxon>Flavobacteriaceae</taxon>
        <taxon>Mariniflexile</taxon>
    </lineage>
</organism>